<feature type="transmembrane region" description="Helical" evidence="1">
    <location>
        <begin position="74"/>
        <end position="96"/>
    </location>
</feature>
<evidence type="ECO:0008006" key="4">
    <source>
        <dbReference type="Google" id="ProtNLM"/>
    </source>
</evidence>
<dbReference type="EMBL" id="CP001778">
    <property type="protein sequence ID" value="ADD40103.1"/>
    <property type="molecule type" value="Genomic_DNA"/>
</dbReference>
<dbReference type="Proteomes" id="UP000000844">
    <property type="component" value="Chromosome"/>
</dbReference>
<feature type="transmembrane region" description="Helical" evidence="1">
    <location>
        <begin position="17"/>
        <end position="38"/>
    </location>
</feature>
<keyword evidence="1" id="KW-0812">Transmembrane</keyword>
<evidence type="ECO:0000313" key="3">
    <source>
        <dbReference type="Proteomes" id="UP000000844"/>
    </source>
</evidence>
<reference evidence="2 3" key="1">
    <citation type="journal article" date="2009" name="Stand. Genomic Sci.">
        <title>Complete genome sequence of Stackebrandtia nassauensis type strain (LLR-40K-21).</title>
        <authorList>
            <person name="Munk C."/>
            <person name="Lapidus A."/>
            <person name="Copeland A."/>
            <person name="Jando M."/>
            <person name="Mayilraj S."/>
            <person name="Glavina Del Rio T."/>
            <person name="Nolan M."/>
            <person name="Chen F."/>
            <person name="Lucas S."/>
            <person name="Tice H."/>
            <person name="Cheng J.F."/>
            <person name="Han C."/>
            <person name="Detter J.C."/>
            <person name="Bruce D."/>
            <person name="Goodwin L."/>
            <person name="Chain P."/>
            <person name="Pitluck S."/>
            <person name="Goker M."/>
            <person name="Ovchinikova G."/>
            <person name="Pati A."/>
            <person name="Ivanova N."/>
            <person name="Mavromatis K."/>
            <person name="Chen A."/>
            <person name="Palaniappan K."/>
            <person name="Land M."/>
            <person name="Hauser L."/>
            <person name="Chang Y.J."/>
            <person name="Jeffries C.D."/>
            <person name="Bristow J."/>
            <person name="Eisen J.A."/>
            <person name="Markowitz V."/>
            <person name="Hugenholtz P."/>
            <person name="Kyrpides N.C."/>
            <person name="Klenk H.P."/>
        </authorList>
    </citation>
    <scope>NUCLEOTIDE SEQUENCE [LARGE SCALE GENOMIC DNA]</scope>
    <source>
        <strain evidence="3">DSM 44728 / CIP 108903 / NRRL B-16338 / NBRC 102104 / LLR-40K-21</strain>
    </source>
</reference>
<evidence type="ECO:0000256" key="1">
    <source>
        <dbReference type="SAM" id="Phobius"/>
    </source>
</evidence>
<accession>D3Q4E3</accession>
<name>D3Q4E3_STANL</name>
<keyword evidence="1" id="KW-1133">Transmembrane helix</keyword>
<gene>
    <name evidence="2" type="ordered locus">Snas_0386</name>
</gene>
<keyword evidence="3" id="KW-1185">Reference proteome</keyword>
<evidence type="ECO:0000313" key="2">
    <source>
        <dbReference type="EMBL" id="ADD40103.1"/>
    </source>
</evidence>
<dbReference type="KEGG" id="sna:Snas_0386"/>
<dbReference type="eggNOG" id="ENOG502ZP5Y">
    <property type="taxonomic scope" value="Bacteria"/>
</dbReference>
<dbReference type="AlphaFoldDB" id="D3Q4E3"/>
<dbReference type="HOGENOM" id="CLU_2304299_0_0_11"/>
<dbReference type="OrthoDB" id="3481760at2"/>
<organism evidence="2 3">
    <name type="scientific">Stackebrandtia nassauensis (strain DSM 44728 / CIP 108903 / NRRL B-16338 / NBRC 102104 / LLR-40K-21)</name>
    <dbReference type="NCBI Taxonomy" id="446470"/>
    <lineage>
        <taxon>Bacteria</taxon>
        <taxon>Bacillati</taxon>
        <taxon>Actinomycetota</taxon>
        <taxon>Actinomycetes</taxon>
        <taxon>Glycomycetales</taxon>
        <taxon>Glycomycetaceae</taxon>
        <taxon>Stackebrandtia</taxon>
    </lineage>
</organism>
<keyword evidence="1" id="KW-0472">Membrane</keyword>
<dbReference type="STRING" id="446470.Snas_0386"/>
<sequence length="100" mass="10948">MTDARTSPYYRPVGVRIVNFVVGGIVAFIVLSLAFVLLGANQGNAIVELVTAVADFFAWPFRNMFTLETPELSALLNYGIAVLAYVLIGVGVNTLFRKHR</sequence>
<protein>
    <recommendedName>
        <fullName evidence="4">Integral membrane protein</fullName>
    </recommendedName>
</protein>
<dbReference type="RefSeq" id="WP_013015674.1">
    <property type="nucleotide sequence ID" value="NC_013947.1"/>
</dbReference>
<proteinExistence type="predicted"/>